<feature type="compositionally biased region" description="Low complexity" evidence="2">
    <location>
        <begin position="1035"/>
        <end position="1061"/>
    </location>
</feature>
<dbReference type="GeneID" id="7832539"/>
<feature type="region of interest" description="Disordered" evidence="2">
    <location>
        <begin position="370"/>
        <end position="405"/>
    </location>
</feature>
<dbReference type="EMBL" id="GG662849">
    <property type="protein sequence ID" value="EAR87702.2"/>
    <property type="molecule type" value="Genomic_DNA"/>
</dbReference>
<dbReference type="OrthoDB" id="10692793at2759"/>
<feature type="compositionally biased region" description="Polar residues" evidence="2">
    <location>
        <begin position="380"/>
        <end position="405"/>
    </location>
</feature>
<feature type="compositionally biased region" description="Basic and acidic residues" evidence="2">
    <location>
        <begin position="921"/>
        <end position="933"/>
    </location>
</feature>
<organism evidence="3 4">
    <name type="scientific">Tetrahymena thermophila (strain SB210)</name>
    <dbReference type="NCBI Taxonomy" id="312017"/>
    <lineage>
        <taxon>Eukaryota</taxon>
        <taxon>Sar</taxon>
        <taxon>Alveolata</taxon>
        <taxon>Ciliophora</taxon>
        <taxon>Intramacronucleata</taxon>
        <taxon>Oligohymenophorea</taxon>
        <taxon>Hymenostomatida</taxon>
        <taxon>Tetrahymenina</taxon>
        <taxon>Tetrahymenidae</taxon>
        <taxon>Tetrahymena</taxon>
    </lineage>
</organism>
<evidence type="ECO:0000256" key="2">
    <source>
        <dbReference type="SAM" id="MobiDB-lite"/>
    </source>
</evidence>
<feature type="coiled-coil region" evidence="1">
    <location>
        <begin position="267"/>
        <end position="304"/>
    </location>
</feature>
<feature type="region of interest" description="Disordered" evidence="2">
    <location>
        <begin position="872"/>
        <end position="945"/>
    </location>
</feature>
<evidence type="ECO:0000256" key="1">
    <source>
        <dbReference type="SAM" id="Coils"/>
    </source>
</evidence>
<feature type="compositionally biased region" description="Low complexity" evidence="2">
    <location>
        <begin position="876"/>
        <end position="890"/>
    </location>
</feature>
<proteinExistence type="predicted"/>
<feature type="coiled-coil region" evidence="1">
    <location>
        <begin position="705"/>
        <end position="739"/>
    </location>
</feature>
<feature type="coiled-coil region" evidence="1">
    <location>
        <begin position="17"/>
        <end position="44"/>
    </location>
</feature>
<dbReference type="RefSeq" id="XP_001007947.2">
    <property type="nucleotide sequence ID" value="XM_001007947.3"/>
</dbReference>
<feature type="compositionally biased region" description="Polar residues" evidence="2">
    <location>
        <begin position="1067"/>
        <end position="1081"/>
    </location>
</feature>
<dbReference type="InParanoid" id="I7MHM5"/>
<dbReference type="STRING" id="312017.I7MHM5"/>
<feature type="compositionally biased region" description="Polar residues" evidence="2">
    <location>
        <begin position="934"/>
        <end position="945"/>
    </location>
</feature>
<gene>
    <name evidence="3" type="ORF">TTHERM_00540220</name>
</gene>
<sequence>MSDQKYRDKENFSIESLDSNMKQIEATNNIINNLENQLNEFFTKKSGGYNSNYQSNHNNNQEMVLQMSSYSPNMKSSPFKQNEDSYINSINQQSSNTTIVNSKQQASDYSQNLYGERAASSEKKQYNFQEEINSVEKDSDDENQDEQFRNQNLNRNKNEDYNHDKDELDVKVNESQLNNTFTSEQMLRLKDKYLLKNYQTSNELQAIQEDQLDENGYYYKNYKSEQGALNVKNNYSNLIQQQQEQQVPLFQNKNLMHHFQQQQVGFIDQQQQQKQNLQQQQQYLQMKQQQLQENLKQNIQLKQQQQLSQAMNQKDLNNEDTVDNLQSFRGDASYGRGNKSMLDNSVISVKNKEELENELIQLQKRLNQLDQESTARRNNVDQTTFSPSKASQQYQHSTVQQTNRGLNSIGDISIINNSSSTIQAQKQNATNREQLPQSYQNASSRSNSMIQNSQNNSSMLPSTYSTRGTDSIVSKLQKMEEFYQNRTRILEERINSLESENQKLLKTNSELVQQNEQLQQKLMMQKEQFLIEIQQKLKEQEHRLNTEFEMNLNRFSNKNQEFLSQQLEEKHAYQKELDQIKFERQNLMKELDELKKNNTELVDERDNINQSYSNLLAVHNQMLQIDIQKNERSLHHSFCQSSYSDRNTKPAVVTNQLIFPQSQISEHKVESQQYIQDKRCNYENPNKNQSYISKATDQQISKEDQHEWREELSKLKEELEIEKRQRDKLESELRSQNIQHQEKSLYEDNQEINSLYQKIFMTRELKAREIEKNKDEADLLQKGIKIDSKNQENIIEQEEEIQQNEYEDQQFAPRFQQDEKDKSEFKSVQFEEKGRYSTIFKNESINSNIPKNYSSNLKLKNSELRGYDQFTQKSINTTQNQKRSSSQSSKEGIKINNQYVNQQKPPKTGGLMISTPQSKKQIKESYSSRENSQKHYNSNSSQSHLMKSVSLENYNIANYDTSESQQNLNSKYTQDQTTDKKMVKEFIKQIDKLKKVILQKKKKSSIPNSTNQSQGSTKDKLQTQERQSSRNNNEQQMQVSVQKKSVKTPISSSKKTATSAAVDGNVKRSTIRSNSANKQRI</sequence>
<dbReference type="KEGG" id="tet:TTHERM_00540220"/>
<feature type="region of interest" description="Disordered" evidence="2">
    <location>
        <begin position="998"/>
        <end position="1081"/>
    </location>
</feature>
<feature type="compositionally biased region" description="Polar residues" evidence="2">
    <location>
        <begin position="1024"/>
        <end position="1034"/>
    </location>
</feature>
<feature type="compositionally biased region" description="Polar residues" evidence="2">
    <location>
        <begin position="895"/>
        <end position="905"/>
    </location>
</feature>
<evidence type="ECO:0000313" key="3">
    <source>
        <dbReference type="EMBL" id="EAR87702.2"/>
    </source>
</evidence>
<feature type="compositionally biased region" description="Polar residues" evidence="2">
    <location>
        <begin position="1007"/>
        <end position="1016"/>
    </location>
</feature>
<reference evidence="4" key="1">
    <citation type="journal article" date="2006" name="PLoS Biol.">
        <title>Macronuclear genome sequence of the ciliate Tetrahymena thermophila, a model eukaryote.</title>
        <authorList>
            <person name="Eisen J.A."/>
            <person name="Coyne R.S."/>
            <person name="Wu M."/>
            <person name="Wu D."/>
            <person name="Thiagarajan M."/>
            <person name="Wortman J.R."/>
            <person name="Badger J.H."/>
            <person name="Ren Q."/>
            <person name="Amedeo P."/>
            <person name="Jones K.M."/>
            <person name="Tallon L.J."/>
            <person name="Delcher A.L."/>
            <person name="Salzberg S.L."/>
            <person name="Silva J.C."/>
            <person name="Haas B.J."/>
            <person name="Majoros W.H."/>
            <person name="Farzad M."/>
            <person name="Carlton J.M."/>
            <person name="Smith R.K. Jr."/>
            <person name="Garg J."/>
            <person name="Pearlman R.E."/>
            <person name="Karrer K.M."/>
            <person name="Sun L."/>
            <person name="Manning G."/>
            <person name="Elde N.C."/>
            <person name="Turkewitz A.P."/>
            <person name="Asai D.J."/>
            <person name="Wilkes D.E."/>
            <person name="Wang Y."/>
            <person name="Cai H."/>
            <person name="Collins K."/>
            <person name="Stewart B.A."/>
            <person name="Lee S.R."/>
            <person name="Wilamowska K."/>
            <person name="Weinberg Z."/>
            <person name="Ruzzo W.L."/>
            <person name="Wloga D."/>
            <person name="Gaertig J."/>
            <person name="Frankel J."/>
            <person name="Tsao C.-C."/>
            <person name="Gorovsky M.A."/>
            <person name="Keeling P.J."/>
            <person name="Waller R.F."/>
            <person name="Patron N.J."/>
            <person name="Cherry J.M."/>
            <person name="Stover N.A."/>
            <person name="Krieger C.J."/>
            <person name="del Toro C."/>
            <person name="Ryder H.F."/>
            <person name="Williamson S.C."/>
            <person name="Barbeau R.A."/>
            <person name="Hamilton E.P."/>
            <person name="Orias E."/>
        </authorList>
    </citation>
    <scope>NUCLEOTIDE SEQUENCE [LARGE SCALE GENOMIC DNA]</scope>
    <source>
        <strain evidence="4">SB210</strain>
    </source>
</reference>
<accession>I7MHM5</accession>
<protein>
    <submittedName>
        <fullName evidence="3">Uncharacterized protein</fullName>
    </submittedName>
</protein>
<dbReference type="Proteomes" id="UP000009168">
    <property type="component" value="Unassembled WGS sequence"/>
</dbReference>
<feature type="region of interest" description="Disordered" evidence="2">
    <location>
        <begin position="134"/>
        <end position="164"/>
    </location>
</feature>
<dbReference type="AlphaFoldDB" id="I7MHM5"/>
<name>I7MHM5_TETTS</name>
<keyword evidence="1" id="KW-0175">Coiled coil</keyword>
<keyword evidence="4" id="KW-1185">Reference proteome</keyword>
<feature type="coiled-coil region" evidence="1">
    <location>
        <begin position="480"/>
        <end position="528"/>
    </location>
</feature>
<evidence type="ECO:0000313" key="4">
    <source>
        <dbReference type="Proteomes" id="UP000009168"/>
    </source>
</evidence>
<feature type="coiled-coil region" evidence="1">
    <location>
        <begin position="563"/>
        <end position="611"/>
    </location>
</feature>